<dbReference type="Proteomes" id="UP000482578">
    <property type="component" value="Unassembled WGS sequence"/>
</dbReference>
<evidence type="ECO:0000256" key="4">
    <source>
        <dbReference type="ARBA" id="ARBA00023136"/>
    </source>
</evidence>
<dbReference type="EMBL" id="JAAGAA010000009">
    <property type="protein sequence ID" value="NDV13295.1"/>
    <property type="molecule type" value="Genomic_DNA"/>
</dbReference>
<evidence type="ECO:0000256" key="5">
    <source>
        <dbReference type="SAM" id="Phobius"/>
    </source>
</evidence>
<feature type="transmembrane region" description="Helical" evidence="5">
    <location>
        <begin position="327"/>
        <end position="348"/>
    </location>
</feature>
<evidence type="ECO:0000256" key="1">
    <source>
        <dbReference type="ARBA" id="ARBA00004141"/>
    </source>
</evidence>
<feature type="transmembrane region" description="Helical" evidence="5">
    <location>
        <begin position="77"/>
        <end position="100"/>
    </location>
</feature>
<keyword evidence="2 5" id="KW-0812">Transmembrane</keyword>
<comment type="caution">
    <text evidence="6">The sequence shown here is derived from an EMBL/GenBank/DDBJ whole genome shotgun (WGS) entry which is preliminary data.</text>
</comment>
<dbReference type="AlphaFoldDB" id="A0A6B2KSS2"/>
<feature type="transmembrane region" description="Helical" evidence="5">
    <location>
        <begin position="289"/>
        <end position="307"/>
    </location>
</feature>
<accession>A0A6B2KSS2</accession>
<evidence type="ECO:0000256" key="2">
    <source>
        <dbReference type="ARBA" id="ARBA00022692"/>
    </source>
</evidence>
<organism evidence="6 7">
    <name type="scientific">Crenobacter caeni</name>
    <dbReference type="NCBI Taxonomy" id="2705474"/>
    <lineage>
        <taxon>Bacteria</taxon>
        <taxon>Pseudomonadati</taxon>
        <taxon>Pseudomonadota</taxon>
        <taxon>Betaproteobacteria</taxon>
        <taxon>Neisseriales</taxon>
        <taxon>Neisseriaceae</taxon>
        <taxon>Crenobacter</taxon>
    </lineage>
</organism>
<feature type="transmembrane region" description="Helical" evidence="5">
    <location>
        <begin position="381"/>
        <end position="400"/>
    </location>
</feature>
<feature type="transmembrane region" description="Helical" evidence="5">
    <location>
        <begin position="43"/>
        <end position="65"/>
    </location>
</feature>
<name>A0A6B2KSS2_9NEIS</name>
<feature type="transmembrane region" description="Helical" evidence="5">
    <location>
        <begin position="355"/>
        <end position="375"/>
    </location>
</feature>
<feature type="transmembrane region" description="Helical" evidence="5">
    <location>
        <begin position="112"/>
        <end position="133"/>
    </location>
</feature>
<gene>
    <name evidence="6" type="ORF">GZH52_10905</name>
</gene>
<evidence type="ECO:0000256" key="3">
    <source>
        <dbReference type="ARBA" id="ARBA00022989"/>
    </source>
</evidence>
<dbReference type="RefSeq" id="WP_163316493.1">
    <property type="nucleotide sequence ID" value="NZ_JAAGAA010000009.1"/>
</dbReference>
<evidence type="ECO:0000313" key="6">
    <source>
        <dbReference type="EMBL" id="NDV13295.1"/>
    </source>
</evidence>
<dbReference type="InterPro" id="IPR052556">
    <property type="entry name" value="PolySynth_Transporter"/>
</dbReference>
<feature type="transmembrane region" description="Helical" evidence="5">
    <location>
        <begin position="250"/>
        <end position="277"/>
    </location>
</feature>
<keyword evidence="3 5" id="KW-1133">Transmembrane helix</keyword>
<keyword evidence="4 5" id="KW-0472">Membrane</keyword>
<feature type="transmembrane region" description="Helical" evidence="5">
    <location>
        <begin position="212"/>
        <end position="230"/>
    </location>
</feature>
<keyword evidence="7" id="KW-1185">Reference proteome</keyword>
<dbReference type="InterPro" id="IPR002797">
    <property type="entry name" value="Polysacc_synth"/>
</dbReference>
<dbReference type="PANTHER" id="PTHR43424">
    <property type="entry name" value="LOCUS PUTATIVE PROTEIN 1-RELATED"/>
    <property type="match status" value="1"/>
</dbReference>
<protein>
    <submittedName>
        <fullName evidence="6">Oligosaccharide flippase family protein</fullName>
    </submittedName>
</protein>
<comment type="subcellular location">
    <subcellularLocation>
        <location evidence="1">Membrane</location>
        <topology evidence="1">Multi-pass membrane protein</topology>
    </subcellularLocation>
</comment>
<dbReference type="Pfam" id="PF01943">
    <property type="entry name" value="Polysacc_synt"/>
    <property type="match status" value="1"/>
</dbReference>
<sequence length="406" mass="45574">MTKHHIVNIAWALIDKLVQLTLSMITVGWIAKYFGVSSFGSYQYALSVLIVATSLTWLFPGEIFYRLLNSKGDVNKRYITSSIILRAAISFTVYITLLIYTYLQSNNSESFSFIFILLITILYSEPLGIFRFLSDTTGNTHKASLFRISASLAKTAFIYTAIKLELNHNAIVLASLVEPAITSTACVYIYKKLNTLYRFNLTDYKKTIATKLLIDGIKFWPGLIFMYAFMRMDRLMLKDKIQSEIYGHYTAAMSIFDLIPTLATLFIAILAPSMVYNNKNSALKNITKLTLVLLIASLVIVLLSQLISTKLINLIFGLSFNQASEILNIAILITPIIFVDFSLSTFIIKNGKGIAYSLKWTASALVCFLTIKLNTGWESGIYGQAIGWATSASISILYIIHTREKK</sequence>
<reference evidence="6 7" key="1">
    <citation type="submission" date="2020-02" db="EMBL/GenBank/DDBJ databases">
        <authorList>
            <person name="Yang Z."/>
        </authorList>
    </citation>
    <scope>NUCLEOTIDE SEQUENCE [LARGE SCALE GENOMIC DNA]</scope>
    <source>
        <strain evidence="6 7">HX-7-9</strain>
    </source>
</reference>
<dbReference type="GO" id="GO:0016020">
    <property type="term" value="C:membrane"/>
    <property type="evidence" value="ECO:0007669"/>
    <property type="project" value="UniProtKB-SubCell"/>
</dbReference>
<dbReference type="PANTHER" id="PTHR43424:SF1">
    <property type="entry name" value="LOCUS PUTATIVE PROTEIN 1-RELATED"/>
    <property type="match status" value="1"/>
</dbReference>
<evidence type="ECO:0000313" key="7">
    <source>
        <dbReference type="Proteomes" id="UP000482578"/>
    </source>
</evidence>
<feature type="transmembrane region" description="Helical" evidence="5">
    <location>
        <begin position="12"/>
        <end position="31"/>
    </location>
</feature>
<proteinExistence type="predicted"/>